<evidence type="ECO:0000256" key="4">
    <source>
        <dbReference type="ARBA" id="ARBA00023136"/>
    </source>
</evidence>
<proteinExistence type="predicted"/>
<protein>
    <recommendedName>
        <fullName evidence="8">DUF4870 domain-containing protein</fullName>
    </recommendedName>
</protein>
<evidence type="ECO:0000256" key="5">
    <source>
        <dbReference type="SAM" id="Phobius"/>
    </source>
</evidence>
<evidence type="ECO:0000256" key="1">
    <source>
        <dbReference type="ARBA" id="ARBA00004141"/>
    </source>
</evidence>
<keyword evidence="2 5" id="KW-0812">Transmembrane</keyword>
<sequence>MAERTRTGLPRNTAAALAVVLAPTLIGPLVFLFLEKDEFIRFYAMQVLVTGVVLFVLQWFFMISVVLSSLAGLLTILGFALWLVMVYKAWLGDMWEVPVLGGLTRLVLKKLKM</sequence>
<keyword evidence="3 5" id="KW-1133">Transmembrane helix</keyword>
<dbReference type="PANTHER" id="PTHR36460:SF1">
    <property type="entry name" value="UPF0132 DOMAIN PROTEIN (AFU_ORTHOLOGUE AFUA_3G10255)"/>
    <property type="match status" value="1"/>
</dbReference>
<accession>A0A1F8BBK5</accession>
<evidence type="ECO:0000313" key="6">
    <source>
        <dbReference type="EMBL" id="OGM61436.1"/>
    </source>
</evidence>
<dbReference type="InterPro" id="IPR019109">
    <property type="entry name" value="MamF_MmsF"/>
</dbReference>
<comment type="caution">
    <text evidence="6">The sequence shown here is derived from an EMBL/GenBank/DDBJ whole genome shotgun (WGS) entry which is preliminary data.</text>
</comment>
<comment type="subcellular location">
    <subcellularLocation>
        <location evidence="1">Membrane</location>
        <topology evidence="1">Multi-pass membrane protein</topology>
    </subcellularLocation>
</comment>
<evidence type="ECO:0008006" key="8">
    <source>
        <dbReference type="Google" id="ProtNLM"/>
    </source>
</evidence>
<reference evidence="6 7" key="1">
    <citation type="journal article" date="2016" name="Nat. Commun.">
        <title>Thousands of microbial genomes shed light on interconnected biogeochemical processes in an aquifer system.</title>
        <authorList>
            <person name="Anantharaman K."/>
            <person name="Brown C.T."/>
            <person name="Hug L.A."/>
            <person name="Sharon I."/>
            <person name="Castelle C.J."/>
            <person name="Probst A.J."/>
            <person name="Thomas B.C."/>
            <person name="Singh A."/>
            <person name="Wilkins M.J."/>
            <person name="Karaoz U."/>
            <person name="Brodie E.L."/>
            <person name="Williams K.H."/>
            <person name="Hubbard S.S."/>
            <person name="Banfield J.F."/>
        </authorList>
    </citation>
    <scope>NUCLEOTIDE SEQUENCE [LARGE SCALE GENOMIC DNA]</scope>
</reference>
<keyword evidence="4 5" id="KW-0472">Membrane</keyword>
<evidence type="ECO:0000256" key="2">
    <source>
        <dbReference type="ARBA" id="ARBA00022692"/>
    </source>
</evidence>
<feature type="transmembrane region" description="Helical" evidence="5">
    <location>
        <begin position="40"/>
        <end position="63"/>
    </location>
</feature>
<feature type="transmembrane region" description="Helical" evidence="5">
    <location>
        <begin position="12"/>
        <end position="34"/>
    </location>
</feature>
<dbReference type="Pfam" id="PF09685">
    <property type="entry name" value="MamF_MmsF"/>
    <property type="match status" value="1"/>
</dbReference>
<evidence type="ECO:0000256" key="3">
    <source>
        <dbReference type="ARBA" id="ARBA00022989"/>
    </source>
</evidence>
<dbReference type="STRING" id="1802514.A2955_03035"/>
<dbReference type="Proteomes" id="UP000177501">
    <property type="component" value="Unassembled WGS sequence"/>
</dbReference>
<feature type="transmembrane region" description="Helical" evidence="5">
    <location>
        <begin position="70"/>
        <end position="90"/>
    </location>
</feature>
<gene>
    <name evidence="6" type="ORF">A2955_03035</name>
</gene>
<organism evidence="6 7">
    <name type="scientific">Candidatus Woesebacteria bacterium RIFCSPLOWO2_01_FULL_37_19</name>
    <dbReference type="NCBI Taxonomy" id="1802514"/>
    <lineage>
        <taxon>Bacteria</taxon>
        <taxon>Candidatus Woeseibacteriota</taxon>
    </lineage>
</organism>
<evidence type="ECO:0000313" key="7">
    <source>
        <dbReference type="Proteomes" id="UP000177501"/>
    </source>
</evidence>
<dbReference type="AlphaFoldDB" id="A0A1F8BBK5"/>
<dbReference type="PANTHER" id="PTHR36460">
    <property type="entry name" value="UPF0132 DOMAIN PROTEIN (AFU_ORTHOLOGUE AFUA_3G10255)"/>
    <property type="match status" value="1"/>
</dbReference>
<dbReference type="EMBL" id="MGHA01000002">
    <property type="protein sequence ID" value="OGM61436.1"/>
    <property type="molecule type" value="Genomic_DNA"/>
</dbReference>
<dbReference type="GO" id="GO:0016020">
    <property type="term" value="C:membrane"/>
    <property type="evidence" value="ECO:0007669"/>
    <property type="project" value="UniProtKB-SubCell"/>
</dbReference>
<name>A0A1F8BBK5_9BACT</name>